<protein>
    <submittedName>
        <fullName evidence="5">TetR/AcrR family transcriptional regulator</fullName>
    </submittedName>
</protein>
<dbReference type="InterPro" id="IPR001647">
    <property type="entry name" value="HTH_TetR"/>
</dbReference>
<dbReference type="InterPro" id="IPR039532">
    <property type="entry name" value="TetR_C_Firmicutes"/>
</dbReference>
<comment type="caution">
    <text evidence="5">The sequence shown here is derived from an EMBL/GenBank/DDBJ whole genome shotgun (WGS) entry which is preliminary data.</text>
</comment>
<dbReference type="Pfam" id="PF00440">
    <property type="entry name" value="TetR_N"/>
    <property type="match status" value="1"/>
</dbReference>
<dbReference type="InterPro" id="IPR009057">
    <property type="entry name" value="Homeodomain-like_sf"/>
</dbReference>
<dbReference type="PANTHER" id="PTHR43479">
    <property type="entry name" value="ACREF/ENVCD OPERON REPRESSOR-RELATED"/>
    <property type="match status" value="1"/>
</dbReference>
<keyword evidence="6" id="KW-1185">Reference proteome</keyword>
<dbReference type="Pfam" id="PF14278">
    <property type="entry name" value="TetR_C_8"/>
    <property type="match status" value="1"/>
</dbReference>
<dbReference type="PANTHER" id="PTHR43479:SF7">
    <property type="entry name" value="TETR-FAMILY TRANSCRIPTIONAL REGULATOR"/>
    <property type="match status" value="1"/>
</dbReference>
<dbReference type="EMBL" id="JBDIML010000003">
    <property type="protein sequence ID" value="MEN2767959.1"/>
    <property type="molecule type" value="Genomic_DNA"/>
</dbReference>
<evidence type="ECO:0000256" key="3">
    <source>
        <dbReference type="PROSITE-ProRule" id="PRU00335"/>
    </source>
</evidence>
<sequence length="189" mass="22200">MTSEKLDRRKKYTRMVLKDSLMQLLKEKPLSATTVKEICAIADVNRSTFYAHYADQYALLTQIEEELIEDLQKYLRTYNLHEEDDAILMTEKLLEYFASKQDECEALLNQSGQSSFERKVMTIAHQFIMKNWMEIYHFDKEISNYLSSFIISGSIQIIKMWMANGMDKSSEEMARLINDFVNKGLYGIK</sequence>
<proteinExistence type="predicted"/>
<evidence type="ECO:0000256" key="2">
    <source>
        <dbReference type="ARBA" id="ARBA00023125"/>
    </source>
</evidence>
<evidence type="ECO:0000313" key="5">
    <source>
        <dbReference type="EMBL" id="MEN2767959.1"/>
    </source>
</evidence>
<keyword evidence="1" id="KW-0678">Repressor</keyword>
<evidence type="ECO:0000259" key="4">
    <source>
        <dbReference type="PROSITE" id="PS50977"/>
    </source>
</evidence>
<accession>A0ABU9XLF5</accession>
<name>A0ABU9XLF5_9BACI</name>
<dbReference type="InterPro" id="IPR050624">
    <property type="entry name" value="HTH-type_Tx_Regulator"/>
</dbReference>
<dbReference type="SUPFAM" id="SSF46689">
    <property type="entry name" value="Homeodomain-like"/>
    <property type="match status" value="1"/>
</dbReference>
<reference evidence="5 6" key="1">
    <citation type="submission" date="2024-05" db="EMBL/GenBank/DDBJ databases">
        <authorList>
            <person name="Haq I."/>
            <person name="Ullah Z."/>
            <person name="Ahmad R."/>
            <person name="Li M."/>
            <person name="Tong Y."/>
        </authorList>
    </citation>
    <scope>NUCLEOTIDE SEQUENCE [LARGE SCALE GENOMIC DNA]</scope>
    <source>
        <strain evidence="5 6">16A2E</strain>
    </source>
</reference>
<feature type="DNA-binding region" description="H-T-H motif" evidence="3">
    <location>
        <begin position="34"/>
        <end position="53"/>
    </location>
</feature>
<dbReference type="Proteomes" id="UP001444625">
    <property type="component" value="Unassembled WGS sequence"/>
</dbReference>
<evidence type="ECO:0000256" key="1">
    <source>
        <dbReference type="ARBA" id="ARBA00022491"/>
    </source>
</evidence>
<gene>
    <name evidence="5" type="ORF">ABC228_12215</name>
</gene>
<dbReference type="PROSITE" id="PS50977">
    <property type="entry name" value="HTH_TETR_2"/>
    <property type="match status" value="1"/>
</dbReference>
<dbReference type="Gene3D" id="1.10.357.10">
    <property type="entry name" value="Tetracycline Repressor, domain 2"/>
    <property type="match status" value="1"/>
</dbReference>
<feature type="domain" description="HTH tetR-type" evidence="4">
    <location>
        <begin position="11"/>
        <end position="71"/>
    </location>
</feature>
<organism evidence="5 6">
    <name type="scientific">Ornithinibacillus xuwenensis</name>
    <dbReference type="NCBI Taxonomy" id="3144668"/>
    <lineage>
        <taxon>Bacteria</taxon>
        <taxon>Bacillati</taxon>
        <taxon>Bacillota</taxon>
        <taxon>Bacilli</taxon>
        <taxon>Bacillales</taxon>
        <taxon>Bacillaceae</taxon>
        <taxon>Ornithinibacillus</taxon>
    </lineage>
</organism>
<evidence type="ECO:0000313" key="6">
    <source>
        <dbReference type="Proteomes" id="UP001444625"/>
    </source>
</evidence>
<keyword evidence="2 3" id="KW-0238">DNA-binding</keyword>
<dbReference type="RefSeq" id="WP_345825425.1">
    <property type="nucleotide sequence ID" value="NZ_JBDIML010000003.1"/>
</dbReference>